<sequence>MLVMGAAALLVLQLAPTVGGLLVALALLGHAAWDFYHHRARRVVSRHLAEFCGVLDVLVAILVVVVTFSS</sequence>
<dbReference type="Proteomes" id="UP000573729">
    <property type="component" value="Unassembled WGS sequence"/>
</dbReference>
<name>A0A7W7BQF9_9MICO</name>
<dbReference type="EMBL" id="JACHMD010000001">
    <property type="protein sequence ID" value="MBB4666928.1"/>
    <property type="molecule type" value="Genomic_DNA"/>
</dbReference>
<keyword evidence="1" id="KW-1133">Transmembrane helix</keyword>
<dbReference type="AlphaFoldDB" id="A0A7W7BQF9"/>
<dbReference type="RefSeq" id="WP_184216903.1">
    <property type="nucleotide sequence ID" value="NZ_JACHMD010000001.1"/>
</dbReference>
<keyword evidence="1" id="KW-0472">Membrane</keyword>
<keyword evidence="3" id="KW-1185">Reference proteome</keyword>
<evidence type="ECO:0000256" key="1">
    <source>
        <dbReference type="SAM" id="Phobius"/>
    </source>
</evidence>
<evidence type="ECO:0000313" key="2">
    <source>
        <dbReference type="EMBL" id="MBB4666928.1"/>
    </source>
</evidence>
<protein>
    <submittedName>
        <fullName evidence="2">Putative membrane protein</fullName>
    </submittedName>
</protein>
<feature type="transmembrane region" description="Helical" evidence="1">
    <location>
        <begin position="48"/>
        <end position="68"/>
    </location>
</feature>
<keyword evidence="1" id="KW-0812">Transmembrane</keyword>
<evidence type="ECO:0000313" key="3">
    <source>
        <dbReference type="Proteomes" id="UP000573729"/>
    </source>
</evidence>
<organism evidence="2 3">
    <name type="scientific">Microbacterium marinum</name>
    <dbReference type="NCBI Taxonomy" id="421115"/>
    <lineage>
        <taxon>Bacteria</taxon>
        <taxon>Bacillati</taxon>
        <taxon>Actinomycetota</taxon>
        <taxon>Actinomycetes</taxon>
        <taxon>Micrococcales</taxon>
        <taxon>Microbacteriaceae</taxon>
        <taxon>Microbacterium</taxon>
    </lineage>
</organism>
<feature type="transmembrane region" description="Helical" evidence="1">
    <location>
        <begin position="6"/>
        <end position="28"/>
    </location>
</feature>
<proteinExistence type="predicted"/>
<gene>
    <name evidence="2" type="ORF">BKA24_001637</name>
</gene>
<accession>A0A7W7BQF9</accession>
<comment type="caution">
    <text evidence="2">The sequence shown here is derived from an EMBL/GenBank/DDBJ whole genome shotgun (WGS) entry which is preliminary data.</text>
</comment>
<reference evidence="2 3" key="1">
    <citation type="submission" date="2020-08" db="EMBL/GenBank/DDBJ databases">
        <title>Sequencing the genomes of 1000 actinobacteria strains.</title>
        <authorList>
            <person name="Klenk H.-P."/>
        </authorList>
    </citation>
    <scope>NUCLEOTIDE SEQUENCE [LARGE SCALE GENOMIC DNA]</scope>
    <source>
        <strain evidence="2 3">DSM 24947</strain>
    </source>
</reference>